<gene>
    <name evidence="12" type="primary">Dgri\GH19096</name>
    <name evidence="12" type="ORF">Dgri_GH19096</name>
</gene>
<evidence type="ECO:0000256" key="1">
    <source>
        <dbReference type="ARBA" id="ARBA00004141"/>
    </source>
</evidence>
<evidence type="ECO:0000256" key="2">
    <source>
        <dbReference type="ARBA" id="ARBA00022692"/>
    </source>
</evidence>
<evidence type="ECO:0000256" key="10">
    <source>
        <dbReference type="SAM" id="MobiDB-lite"/>
    </source>
</evidence>
<dbReference type="InParanoid" id="B4JIG8"/>
<dbReference type="OrthoDB" id="9049620at2759"/>
<dbReference type="Proteomes" id="UP000001070">
    <property type="component" value="Unassembled WGS sequence"/>
</dbReference>
<dbReference type="PROSITE" id="PS00518">
    <property type="entry name" value="ZF_RING_1"/>
    <property type="match status" value="1"/>
</dbReference>
<keyword evidence="4 9" id="KW-0863">Zinc-finger</keyword>
<feature type="region of interest" description="Disordered" evidence="10">
    <location>
        <begin position="243"/>
        <end position="290"/>
    </location>
</feature>
<name>B4JIG8_DROGR</name>
<dbReference type="eggNOG" id="KOG4638">
    <property type="taxonomic scope" value="Eukaryota"/>
</dbReference>
<dbReference type="HOGENOM" id="CLU_404536_0_0_1"/>
<evidence type="ECO:0000256" key="8">
    <source>
        <dbReference type="ARBA" id="ARBA00023136"/>
    </source>
</evidence>
<comment type="subcellular location">
    <subcellularLocation>
        <location evidence="1">Membrane</location>
        <topology evidence="1">Multi-pass membrane protein</topology>
    </subcellularLocation>
</comment>
<evidence type="ECO:0000256" key="9">
    <source>
        <dbReference type="PROSITE-ProRule" id="PRU00175"/>
    </source>
</evidence>
<evidence type="ECO:0000256" key="5">
    <source>
        <dbReference type="ARBA" id="ARBA00022786"/>
    </source>
</evidence>
<feature type="domain" description="RING-type" evidence="11">
    <location>
        <begin position="631"/>
        <end position="669"/>
    </location>
</feature>
<organism evidence="13">
    <name type="scientific">Drosophila grimshawi</name>
    <name type="common">Hawaiian fruit fly</name>
    <name type="synonym">Idiomyia grimshawi</name>
    <dbReference type="NCBI Taxonomy" id="7222"/>
    <lineage>
        <taxon>Eukaryota</taxon>
        <taxon>Metazoa</taxon>
        <taxon>Ecdysozoa</taxon>
        <taxon>Arthropoda</taxon>
        <taxon>Hexapoda</taxon>
        <taxon>Insecta</taxon>
        <taxon>Pterygota</taxon>
        <taxon>Neoptera</taxon>
        <taxon>Endopterygota</taxon>
        <taxon>Diptera</taxon>
        <taxon>Brachycera</taxon>
        <taxon>Muscomorpha</taxon>
        <taxon>Ephydroidea</taxon>
        <taxon>Drosophilidae</taxon>
        <taxon>Drosophila</taxon>
        <taxon>Hawaiian Drosophila</taxon>
    </lineage>
</organism>
<dbReference type="GO" id="GO:1904294">
    <property type="term" value="P:positive regulation of ERAD pathway"/>
    <property type="evidence" value="ECO:0007669"/>
    <property type="project" value="InterPro"/>
</dbReference>
<keyword evidence="2" id="KW-0812">Transmembrane</keyword>
<evidence type="ECO:0000313" key="13">
    <source>
        <dbReference type="Proteomes" id="UP000001070"/>
    </source>
</evidence>
<dbReference type="GO" id="GO:0008270">
    <property type="term" value="F:zinc ion binding"/>
    <property type="evidence" value="ECO:0007669"/>
    <property type="project" value="UniProtKB-KW"/>
</dbReference>
<sequence length="690" mass="74252">MHNGPSDAASLHRGRGGIQPARSTSTGVAINIESDNDGDDNESTTAEHDYLLPAPTPAPPLSLMTSAQPMTGASTSTSINLEHAPQLQTAARSSSLTGSGRTTGANILTSLLARQRSFTPVSSTPARATSQMNRRLQQSRSVGANSGSIGANSGSIEEPPTPAGVTTPASMRQLGFWRVNLNEMFSLSTAPSTEAVRSFIAHSNFRYQPTASASNVAPQTAAAAGATGSVDNTHILMNQPLGEPEASQASTSASIPPRVGANNSGMGRSVSLREGEMQQQQQQQGQQQARLSLNGRNASVIGLTSPASAAADATHSADTPDGGGAVSESGPGTPNGGNGDAAPGAHENNADDDNIVTDMVVQLLSHFVRYLPIICILLIKFMHDHLLGILDLLILQTIMYNMNRSLRLQVSQLAQKKYAVLLRDACFITVTVAVRLYLATMPPDPLGLIVPPPTKSYQTIDVSTTHYRTIDGIDIPILDNPTTTFEESFKDSNETAAPKIIPLGILLYYVAVSDLLLKLLTILIKIGVTLLPINVIRLKVRARLYVLVEYTSQFYRALVPMSQWFMFLYESYSGLEVISGGLFSSLYLGAKIFELLERGKSLKKAITTFRRNIDSERPPTKDELDAAGSVCPICHDAYKSPILLECGHIFCDECVQTWFKREQTCPMCRAKVSDDPAWQDGSTTFFHQLY</sequence>
<feature type="compositionally biased region" description="Polar residues" evidence="10">
    <location>
        <begin position="117"/>
        <end position="142"/>
    </location>
</feature>
<dbReference type="PROSITE" id="PS50089">
    <property type="entry name" value="ZF_RING_2"/>
    <property type="match status" value="1"/>
</dbReference>
<dbReference type="AlphaFoldDB" id="B4JIG8"/>
<keyword evidence="8" id="KW-0472">Membrane</keyword>
<evidence type="ECO:0000256" key="4">
    <source>
        <dbReference type="ARBA" id="ARBA00022771"/>
    </source>
</evidence>
<dbReference type="KEGG" id="dgr:6563550"/>
<dbReference type="eggNOG" id="KOG0802">
    <property type="taxonomic scope" value="Eukaryota"/>
</dbReference>
<feature type="compositionally biased region" description="Polar residues" evidence="10">
    <location>
        <begin position="67"/>
        <end position="80"/>
    </location>
</feature>
<dbReference type="PANTHER" id="PTHR15860:SF0">
    <property type="entry name" value="LP20373P"/>
    <property type="match status" value="1"/>
</dbReference>
<feature type="compositionally biased region" description="Low complexity" evidence="10">
    <location>
        <begin position="306"/>
        <end position="320"/>
    </location>
</feature>
<dbReference type="GO" id="GO:0016020">
    <property type="term" value="C:membrane"/>
    <property type="evidence" value="ECO:0007669"/>
    <property type="project" value="UniProtKB-SubCell"/>
</dbReference>
<dbReference type="CDD" id="cd16532">
    <property type="entry name" value="RING-HC_RNFT1-like"/>
    <property type="match status" value="1"/>
</dbReference>
<feature type="region of interest" description="Disordered" evidence="10">
    <location>
        <begin position="306"/>
        <end position="350"/>
    </location>
</feature>
<keyword evidence="3" id="KW-0479">Metal-binding</keyword>
<dbReference type="PhylomeDB" id="B4JIG8"/>
<keyword evidence="5" id="KW-0833">Ubl conjugation pathway</keyword>
<dbReference type="STRING" id="7222.B4JIG8"/>
<dbReference type="InterPro" id="IPR013083">
    <property type="entry name" value="Znf_RING/FYVE/PHD"/>
</dbReference>
<evidence type="ECO:0000256" key="3">
    <source>
        <dbReference type="ARBA" id="ARBA00022723"/>
    </source>
</evidence>
<dbReference type="OMA" id="VRQMGFW"/>
<dbReference type="PANTHER" id="PTHR15860">
    <property type="entry name" value="UNCHARACTERIZED RING FINGER-CONTAINING PROTEIN"/>
    <property type="match status" value="1"/>
</dbReference>
<dbReference type="EMBL" id="CH916369">
    <property type="protein sequence ID" value="EDV93049.1"/>
    <property type="molecule type" value="Genomic_DNA"/>
</dbReference>
<feature type="region of interest" description="Disordered" evidence="10">
    <location>
        <begin position="117"/>
        <end position="168"/>
    </location>
</feature>
<evidence type="ECO:0000256" key="6">
    <source>
        <dbReference type="ARBA" id="ARBA00022833"/>
    </source>
</evidence>
<feature type="compositionally biased region" description="Low complexity" evidence="10">
    <location>
        <begin position="278"/>
        <end position="288"/>
    </location>
</feature>
<proteinExistence type="predicted"/>
<keyword evidence="6" id="KW-0862">Zinc</keyword>
<dbReference type="InterPro" id="IPR001841">
    <property type="entry name" value="Znf_RING"/>
</dbReference>
<accession>B4JIG8</accession>
<feature type="compositionally biased region" description="Low complexity" evidence="10">
    <location>
        <begin position="89"/>
        <end position="102"/>
    </location>
</feature>
<protein>
    <submittedName>
        <fullName evidence="12">GH19096</fullName>
    </submittedName>
</protein>
<keyword evidence="7" id="KW-1133">Transmembrane helix</keyword>
<reference evidence="12 13" key="1">
    <citation type="journal article" date="2007" name="Nature">
        <title>Evolution of genes and genomes on the Drosophila phylogeny.</title>
        <authorList>
            <consortium name="Drosophila 12 Genomes Consortium"/>
            <person name="Clark A.G."/>
            <person name="Eisen M.B."/>
            <person name="Smith D.R."/>
            <person name="Bergman C.M."/>
            <person name="Oliver B."/>
            <person name="Markow T.A."/>
            <person name="Kaufman T.C."/>
            <person name="Kellis M."/>
            <person name="Gelbart W."/>
            <person name="Iyer V.N."/>
            <person name="Pollard D.A."/>
            <person name="Sackton T.B."/>
            <person name="Larracuente A.M."/>
            <person name="Singh N.D."/>
            <person name="Abad J.P."/>
            <person name="Abt D.N."/>
            <person name="Adryan B."/>
            <person name="Aguade M."/>
            <person name="Akashi H."/>
            <person name="Anderson W.W."/>
            <person name="Aquadro C.F."/>
            <person name="Ardell D.H."/>
            <person name="Arguello R."/>
            <person name="Artieri C.G."/>
            <person name="Barbash D.A."/>
            <person name="Barker D."/>
            <person name="Barsanti P."/>
            <person name="Batterham P."/>
            <person name="Batzoglou S."/>
            <person name="Begun D."/>
            <person name="Bhutkar A."/>
            <person name="Blanco E."/>
            <person name="Bosak S.A."/>
            <person name="Bradley R.K."/>
            <person name="Brand A.D."/>
            <person name="Brent M.R."/>
            <person name="Brooks A.N."/>
            <person name="Brown R.H."/>
            <person name="Butlin R.K."/>
            <person name="Caggese C."/>
            <person name="Calvi B.R."/>
            <person name="Bernardo de Carvalho A."/>
            <person name="Caspi A."/>
            <person name="Castrezana S."/>
            <person name="Celniker S.E."/>
            <person name="Chang J.L."/>
            <person name="Chapple C."/>
            <person name="Chatterji S."/>
            <person name="Chinwalla A."/>
            <person name="Civetta A."/>
            <person name="Clifton S.W."/>
            <person name="Comeron J.M."/>
            <person name="Costello J.C."/>
            <person name="Coyne J.A."/>
            <person name="Daub J."/>
            <person name="David R.G."/>
            <person name="Delcher A.L."/>
            <person name="Delehaunty K."/>
            <person name="Do C.B."/>
            <person name="Ebling H."/>
            <person name="Edwards K."/>
            <person name="Eickbush T."/>
            <person name="Evans J.D."/>
            <person name="Filipski A."/>
            <person name="Findeiss S."/>
            <person name="Freyhult E."/>
            <person name="Fulton L."/>
            <person name="Fulton R."/>
            <person name="Garcia A.C."/>
            <person name="Gardiner A."/>
            <person name="Garfield D.A."/>
            <person name="Garvin B.E."/>
            <person name="Gibson G."/>
            <person name="Gilbert D."/>
            <person name="Gnerre S."/>
            <person name="Godfrey J."/>
            <person name="Good R."/>
            <person name="Gotea V."/>
            <person name="Gravely B."/>
            <person name="Greenberg A.J."/>
            <person name="Griffiths-Jones S."/>
            <person name="Gross S."/>
            <person name="Guigo R."/>
            <person name="Gustafson E.A."/>
            <person name="Haerty W."/>
            <person name="Hahn M.W."/>
            <person name="Halligan D.L."/>
            <person name="Halpern A.L."/>
            <person name="Halter G.M."/>
            <person name="Han M.V."/>
            <person name="Heger A."/>
            <person name="Hillier L."/>
            <person name="Hinrichs A.S."/>
            <person name="Holmes I."/>
            <person name="Hoskins R.A."/>
            <person name="Hubisz M.J."/>
            <person name="Hultmark D."/>
            <person name="Huntley M.A."/>
            <person name="Jaffe D.B."/>
            <person name="Jagadeeshan S."/>
            <person name="Jeck W.R."/>
            <person name="Johnson J."/>
            <person name="Jones C.D."/>
            <person name="Jordan W.C."/>
            <person name="Karpen G.H."/>
            <person name="Kataoka E."/>
            <person name="Keightley P.D."/>
            <person name="Kheradpour P."/>
            <person name="Kirkness E.F."/>
            <person name="Koerich L.B."/>
            <person name="Kristiansen K."/>
            <person name="Kudrna D."/>
            <person name="Kulathinal R.J."/>
            <person name="Kumar S."/>
            <person name="Kwok R."/>
            <person name="Lander E."/>
            <person name="Langley C.H."/>
            <person name="Lapoint R."/>
            <person name="Lazzaro B.P."/>
            <person name="Lee S.J."/>
            <person name="Levesque L."/>
            <person name="Li R."/>
            <person name="Lin C.F."/>
            <person name="Lin M.F."/>
            <person name="Lindblad-Toh K."/>
            <person name="Llopart A."/>
            <person name="Long M."/>
            <person name="Low L."/>
            <person name="Lozovsky E."/>
            <person name="Lu J."/>
            <person name="Luo M."/>
            <person name="Machado C.A."/>
            <person name="Makalowski W."/>
            <person name="Marzo M."/>
            <person name="Matsuda M."/>
            <person name="Matzkin L."/>
            <person name="McAllister B."/>
            <person name="McBride C.S."/>
            <person name="McKernan B."/>
            <person name="McKernan K."/>
            <person name="Mendez-Lago M."/>
            <person name="Minx P."/>
            <person name="Mollenhauer M.U."/>
            <person name="Montooth K."/>
            <person name="Mount S.M."/>
            <person name="Mu X."/>
            <person name="Myers E."/>
            <person name="Negre B."/>
            <person name="Newfeld S."/>
            <person name="Nielsen R."/>
            <person name="Noor M.A."/>
            <person name="O'Grady P."/>
            <person name="Pachter L."/>
            <person name="Papaceit M."/>
            <person name="Parisi M.J."/>
            <person name="Parisi M."/>
            <person name="Parts L."/>
            <person name="Pedersen J.S."/>
            <person name="Pesole G."/>
            <person name="Phillippy A.M."/>
            <person name="Ponting C.P."/>
            <person name="Pop M."/>
            <person name="Porcelli D."/>
            <person name="Powell J.R."/>
            <person name="Prohaska S."/>
            <person name="Pruitt K."/>
            <person name="Puig M."/>
            <person name="Quesneville H."/>
            <person name="Ram K.R."/>
            <person name="Rand D."/>
            <person name="Rasmussen M.D."/>
            <person name="Reed L.K."/>
            <person name="Reenan R."/>
            <person name="Reily A."/>
            <person name="Remington K.A."/>
            <person name="Rieger T.T."/>
            <person name="Ritchie M.G."/>
            <person name="Robin C."/>
            <person name="Rogers Y.H."/>
            <person name="Rohde C."/>
            <person name="Rozas J."/>
            <person name="Rubenfield M.J."/>
            <person name="Ruiz A."/>
            <person name="Russo S."/>
            <person name="Salzberg S.L."/>
            <person name="Sanchez-Gracia A."/>
            <person name="Saranga D.J."/>
            <person name="Sato H."/>
            <person name="Schaeffer S.W."/>
            <person name="Schatz M.C."/>
            <person name="Schlenke T."/>
            <person name="Schwartz R."/>
            <person name="Segarra C."/>
            <person name="Singh R.S."/>
            <person name="Sirot L."/>
            <person name="Sirota M."/>
            <person name="Sisneros N.B."/>
            <person name="Smith C.D."/>
            <person name="Smith T.F."/>
            <person name="Spieth J."/>
            <person name="Stage D.E."/>
            <person name="Stark A."/>
            <person name="Stephan W."/>
            <person name="Strausberg R.L."/>
            <person name="Strempel S."/>
            <person name="Sturgill D."/>
            <person name="Sutton G."/>
            <person name="Sutton G.G."/>
            <person name="Tao W."/>
            <person name="Teichmann S."/>
            <person name="Tobari Y.N."/>
            <person name="Tomimura Y."/>
            <person name="Tsolas J.M."/>
            <person name="Valente V.L."/>
            <person name="Venter E."/>
            <person name="Venter J.C."/>
            <person name="Vicario S."/>
            <person name="Vieira F.G."/>
            <person name="Vilella A.J."/>
            <person name="Villasante A."/>
            <person name="Walenz B."/>
            <person name="Wang J."/>
            <person name="Wasserman M."/>
            <person name="Watts T."/>
            <person name="Wilson D."/>
            <person name="Wilson R.K."/>
            <person name="Wing R.A."/>
            <person name="Wolfner M.F."/>
            <person name="Wong A."/>
            <person name="Wong G.K."/>
            <person name="Wu C.I."/>
            <person name="Wu G."/>
            <person name="Yamamoto D."/>
            <person name="Yang H.P."/>
            <person name="Yang S.P."/>
            <person name="Yorke J.A."/>
            <person name="Yoshida K."/>
            <person name="Zdobnov E."/>
            <person name="Zhang P."/>
            <person name="Zhang Y."/>
            <person name="Zimin A.V."/>
            <person name="Baldwin J."/>
            <person name="Abdouelleil A."/>
            <person name="Abdulkadir J."/>
            <person name="Abebe A."/>
            <person name="Abera B."/>
            <person name="Abreu J."/>
            <person name="Acer S.C."/>
            <person name="Aftuck L."/>
            <person name="Alexander A."/>
            <person name="An P."/>
            <person name="Anderson E."/>
            <person name="Anderson S."/>
            <person name="Arachi H."/>
            <person name="Azer M."/>
            <person name="Bachantsang P."/>
            <person name="Barry A."/>
            <person name="Bayul T."/>
            <person name="Berlin A."/>
            <person name="Bessette D."/>
            <person name="Bloom T."/>
            <person name="Blye J."/>
            <person name="Boguslavskiy L."/>
            <person name="Bonnet C."/>
            <person name="Boukhgalter B."/>
            <person name="Bourzgui I."/>
            <person name="Brown A."/>
            <person name="Cahill P."/>
            <person name="Channer S."/>
            <person name="Cheshatsang Y."/>
            <person name="Chuda L."/>
            <person name="Citroen M."/>
            <person name="Collymore A."/>
            <person name="Cooke P."/>
            <person name="Costello M."/>
            <person name="D'Aco K."/>
            <person name="Daza R."/>
            <person name="De Haan G."/>
            <person name="DeGray S."/>
            <person name="DeMaso C."/>
            <person name="Dhargay N."/>
            <person name="Dooley K."/>
            <person name="Dooley E."/>
            <person name="Doricent M."/>
            <person name="Dorje P."/>
            <person name="Dorjee K."/>
            <person name="Dupes A."/>
            <person name="Elong R."/>
            <person name="Falk J."/>
            <person name="Farina A."/>
            <person name="Faro S."/>
            <person name="Ferguson D."/>
            <person name="Fisher S."/>
            <person name="Foley C.D."/>
            <person name="Franke A."/>
            <person name="Friedrich D."/>
            <person name="Gadbois L."/>
            <person name="Gearin G."/>
            <person name="Gearin C.R."/>
            <person name="Giannoukos G."/>
            <person name="Goode T."/>
            <person name="Graham J."/>
            <person name="Grandbois E."/>
            <person name="Grewal S."/>
            <person name="Gyaltsen K."/>
            <person name="Hafez N."/>
            <person name="Hagos B."/>
            <person name="Hall J."/>
            <person name="Henson C."/>
            <person name="Hollinger A."/>
            <person name="Honan T."/>
            <person name="Huard M.D."/>
            <person name="Hughes L."/>
            <person name="Hurhula B."/>
            <person name="Husby M.E."/>
            <person name="Kamat A."/>
            <person name="Kanga B."/>
            <person name="Kashin S."/>
            <person name="Khazanovich D."/>
            <person name="Kisner P."/>
            <person name="Lance K."/>
            <person name="Lara M."/>
            <person name="Lee W."/>
            <person name="Lennon N."/>
            <person name="Letendre F."/>
            <person name="LeVine R."/>
            <person name="Lipovsky A."/>
            <person name="Liu X."/>
            <person name="Liu J."/>
            <person name="Liu S."/>
            <person name="Lokyitsang T."/>
            <person name="Lokyitsang Y."/>
            <person name="Lubonja R."/>
            <person name="Lui A."/>
            <person name="MacDonald P."/>
            <person name="Magnisalis V."/>
            <person name="Maru K."/>
            <person name="Matthews C."/>
            <person name="McCusker W."/>
            <person name="McDonough S."/>
            <person name="Mehta T."/>
            <person name="Meldrim J."/>
            <person name="Meneus L."/>
            <person name="Mihai O."/>
            <person name="Mihalev A."/>
            <person name="Mihova T."/>
            <person name="Mittelman R."/>
            <person name="Mlenga V."/>
            <person name="Montmayeur A."/>
            <person name="Mulrain L."/>
            <person name="Navidi A."/>
            <person name="Naylor J."/>
            <person name="Negash T."/>
            <person name="Nguyen T."/>
            <person name="Nguyen N."/>
            <person name="Nicol R."/>
            <person name="Norbu C."/>
            <person name="Norbu N."/>
            <person name="Novod N."/>
            <person name="O'Neill B."/>
            <person name="Osman S."/>
            <person name="Markiewicz E."/>
            <person name="Oyono O.L."/>
            <person name="Patti C."/>
            <person name="Phunkhang P."/>
            <person name="Pierre F."/>
            <person name="Priest M."/>
            <person name="Raghuraman S."/>
            <person name="Rege F."/>
            <person name="Reyes R."/>
            <person name="Rise C."/>
            <person name="Rogov P."/>
            <person name="Ross K."/>
            <person name="Ryan E."/>
            <person name="Settipalli S."/>
            <person name="Shea T."/>
            <person name="Sherpa N."/>
            <person name="Shi L."/>
            <person name="Shih D."/>
            <person name="Sparrow T."/>
            <person name="Spaulding J."/>
            <person name="Stalker J."/>
            <person name="Stange-Thomann N."/>
            <person name="Stavropoulos S."/>
            <person name="Stone C."/>
            <person name="Strader C."/>
            <person name="Tesfaye S."/>
            <person name="Thomson T."/>
            <person name="Thoulutsang Y."/>
            <person name="Thoulutsang D."/>
            <person name="Topham K."/>
            <person name="Topping I."/>
            <person name="Tsamla T."/>
            <person name="Vassiliev H."/>
            <person name="Vo A."/>
            <person name="Wangchuk T."/>
            <person name="Wangdi T."/>
            <person name="Weiand M."/>
            <person name="Wilkinson J."/>
            <person name="Wilson A."/>
            <person name="Yadav S."/>
            <person name="Young G."/>
            <person name="Yu Q."/>
            <person name="Zembek L."/>
            <person name="Zhong D."/>
            <person name="Zimmer A."/>
            <person name="Zwirko Z."/>
            <person name="Jaffe D.B."/>
            <person name="Alvarez P."/>
            <person name="Brockman W."/>
            <person name="Butler J."/>
            <person name="Chin C."/>
            <person name="Gnerre S."/>
            <person name="Grabherr M."/>
            <person name="Kleber M."/>
            <person name="Mauceli E."/>
            <person name="MacCallum I."/>
        </authorList>
    </citation>
    <scope>NUCLEOTIDE SEQUENCE [LARGE SCALE GENOMIC DNA]</scope>
    <source>
        <strain evidence="13">Tucson 15287-2541.00</strain>
    </source>
</reference>
<keyword evidence="13" id="KW-1185">Reference proteome</keyword>
<dbReference type="SMR" id="B4JIG8"/>
<evidence type="ECO:0000259" key="11">
    <source>
        <dbReference type="PROSITE" id="PS50089"/>
    </source>
</evidence>
<dbReference type="InterPro" id="IPR044235">
    <property type="entry name" value="RNFT1/2"/>
</dbReference>
<feature type="compositionally biased region" description="Low complexity" evidence="10">
    <location>
        <begin position="143"/>
        <end position="156"/>
    </location>
</feature>
<feature type="region of interest" description="Disordered" evidence="10">
    <location>
        <begin position="1"/>
        <end position="102"/>
    </location>
</feature>
<evidence type="ECO:0000256" key="7">
    <source>
        <dbReference type="ARBA" id="ARBA00022989"/>
    </source>
</evidence>
<dbReference type="SMART" id="SM00184">
    <property type="entry name" value="RING"/>
    <property type="match status" value="1"/>
</dbReference>
<dbReference type="GO" id="GO:0061630">
    <property type="term" value="F:ubiquitin protein ligase activity"/>
    <property type="evidence" value="ECO:0007669"/>
    <property type="project" value="InterPro"/>
</dbReference>
<evidence type="ECO:0000313" key="12">
    <source>
        <dbReference type="EMBL" id="EDV93049.1"/>
    </source>
</evidence>
<dbReference type="Pfam" id="PF13920">
    <property type="entry name" value="zf-C3HC4_3"/>
    <property type="match status" value="1"/>
</dbReference>
<dbReference type="Gene3D" id="3.30.40.10">
    <property type="entry name" value="Zinc/RING finger domain, C3HC4 (zinc finger)"/>
    <property type="match status" value="1"/>
</dbReference>
<dbReference type="InterPro" id="IPR017907">
    <property type="entry name" value="Znf_RING_CS"/>
</dbReference>
<dbReference type="SUPFAM" id="SSF57850">
    <property type="entry name" value="RING/U-box"/>
    <property type="match status" value="1"/>
</dbReference>